<accession>A0ABR1NAD6</accession>
<dbReference type="PANTHER" id="PTHR28034">
    <property type="entry name" value="SET1 COMPLEX COMPONENT SHG1"/>
    <property type="match status" value="1"/>
</dbReference>
<gene>
    <name evidence="3" type="ORF">JOL62DRAFT_36803</name>
</gene>
<evidence type="ECO:0000259" key="2">
    <source>
        <dbReference type="Pfam" id="PF05205"/>
    </source>
</evidence>
<organism evidence="3 4">
    <name type="scientific">Phyllosticta paracitricarpa</name>
    <dbReference type="NCBI Taxonomy" id="2016321"/>
    <lineage>
        <taxon>Eukaryota</taxon>
        <taxon>Fungi</taxon>
        <taxon>Dikarya</taxon>
        <taxon>Ascomycota</taxon>
        <taxon>Pezizomycotina</taxon>
        <taxon>Dothideomycetes</taxon>
        <taxon>Dothideomycetes incertae sedis</taxon>
        <taxon>Botryosphaeriales</taxon>
        <taxon>Phyllostictaceae</taxon>
        <taxon>Phyllosticta</taxon>
    </lineage>
</organism>
<feature type="region of interest" description="Disordered" evidence="1">
    <location>
        <begin position="207"/>
        <end position="270"/>
    </location>
</feature>
<dbReference type="PANTHER" id="PTHR28034:SF1">
    <property type="entry name" value="NUCLEOMORPHIN"/>
    <property type="match status" value="1"/>
</dbReference>
<proteinExistence type="predicted"/>
<evidence type="ECO:0000313" key="4">
    <source>
        <dbReference type="Proteomes" id="UP001367316"/>
    </source>
</evidence>
<dbReference type="InterPro" id="IPR055264">
    <property type="entry name" value="BOD1/SHG1_dom"/>
</dbReference>
<comment type="caution">
    <text evidence="3">The sequence shown here is derived from an EMBL/GenBank/DDBJ whole genome shotgun (WGS) entry which is preliminary data.</text>
</comment>
<dbReference type="Pfam" id="PF05205">
    <property type="entry name" value="COMPASS-Shg1"/>
    <property type="match status" value="1"/>
</dbReference>
<dbReference type="Proteomes" id="UP001367316">
    <property type="component" value="Unassembled WGS sequence"/>
</dbReference>
<protein>
    <submittedName>
        <fullName evidence="3">Complex proteins associated with Set1p component shg1-domain-containing protein</fullName>
    </submittedName>
</protein>
<keyword evidence="4" id="KW-1185">Reference proteome</keyword>
<reference evidence="3 4" key="1">
    <citation type="submission" date="2024-04" db="EMBL/GenBank/DDBJ databases">
        <title>Phyllosticta paracitricarpa is synonymous to the EU quarantine fungus P. citricarpa based on phylogenomic analyses.</title>
        <authorList>
            <consortium name="Lawrence Berkeley National Laboratory"/>
            <person name="Van ingen-buijs V.A."/>
            <person name="Van westerhoven A.C."/>
            <person name="Haridas S."/>
            <person name="Skiadas P."/>
            <person name="Martin F."/>
            <person name="Groenewald J.Z."/>
            <person name="Crous P.W."/>
            <person name="Seidl M.F."/>
        </authorList>
    </citation>
    <scope>NUCLEOTIDE SEQUENCE [LARGE SCALE GENOMIC DNA]</scope>
    <source>
        <strain evidence="3 4">CBS 141358</strain>
    </source>
</reference>
<dbReference type="EMBL" id="JBBPBF010000011">
    <property type="protein sequence ID" value="KAK7612154.1"/>
    <property type="molecule type" value="Genomic_DNA"/>
</dbReference>
<feature type="domain" description="BOD1/SHG1" evidence="2">
    <location>
        <begin position="69"/>
        <end position="171"/>
    </location>
</feature>
<evidence type="ECO:0000256" key="1">
    <source>
        <dbReference type="SAM" id="MobiDB-lite"/>
    </source>
</evidence>
<evidence type="ECO:0000313" key="3">
    <source>
        <dbReference type="EMBL" id="KAK7612154.1"/>
    </source>
</evidence>
<sequence length="270" mass="32238">MAFGALVIRNCNLSASTPTSSTPFSHHTMDVRKRHVGDDPAIDPVDVRKRLKTSDLPLTQNKRSAIESILHTFKKKGEFDVLRKKAFTQFENGDAKAKLLSSLEELGEFETTRNPTLLSKDRRIAAPLLEGAAERSEIYRAAETHIRVIIQSILDEQAESKMRDIRRTDIGDEAALDEARRGSKTDEDYLQEAEERRLQRQKLREEKLERQREREREEQERVEEERRRRQEEEEAREREREEREERRRKEREERELERQREYEREREERI</sequence>
<name>A0ABR1NAD6_9PEZI</name>